<evidence type="ECO:0000313" key="2">
    <source>
        <dbReference type="Proteomes" id="UP000807025"/>
    </source>
</evidence>
<protein>
    <submittedName>
        <fullName evidence="1">Uncharacterized protein</fullName>
    </submittedName>
</protein>
<evidence type="ECO:0000313" key="1">
    <source>
        <dbReference type="EMBL" id="KAF9493438.1"/>
    </source>
</evidence>
<dbReference type="EMBL" id="MU154585">
    <property type="protein sequence ID" value="KAF9493438.1"/>
    <property type="molecule type" value="Genomic_DNA"/>
</dbReference>
<sequence length="275" mass="30991">MGVRAKIEQSASNCPPTMDKGDVNAALLWDWFVKCENYLHHKNMALADMVKMVTHSMGGVHAIRWLAACGPSLHKMDWDAYKGQMRSIFLPVDWEYTTRMSILRMKQGSRPFIDYALDVMGKNNLLARTDSFMNDEFIHDAIEASMEADLAVECHRENTNNVVAFKAWMDEVKRLDEKRRQHFEEIAKEFARLSMKPSAGGGSGTNRAPLKTYAATKPSNAASNSSSSTFVPIPKLLDKECKLLQNNGGCFKCHRFWTNHIGPRCPNPPIDGATY</sequence>
<dbReference type="Proteomes" id="UP000807025">
    <property type="component" value="Unassembled WGS sequence"/>
</dbReference>
<feature type="non-terminal residue" evidence="1">
    <location>
        <position position="275"/>
    </location>
</feature>
<dbReference type="OrthoDB" id="3268967at2759"/>
<comment type="caution">
    <text evidence="1">The sequence shown here is derived from an EMBL/GenBank/DDBJ whole genome shotgun (WGS) entry which is preliminary data.</text>
</comment>
<gene>
    <name evidence="1" type="ORF">BDN71DRAFT_1394913</name>
</gene>
<proteinExistence type="predicted"/>
<dbReference type="AlphaFoldDB" id="A0A9P5ZUK8"/>
<accession>A0A9P5ZUK8</accession>
<reference evidence="1" key="1">
    <citation type="submission" date="2020-11" db="EMBL/GenBank/DDBJ databases">
        <authorList>
            <consortium name="DOE Joint Genome Institute"/>
            <person name="Ahrendt S."/>
            <person name="Riley R."/>
            <person name="Andreopoulos W."/>
            <person name="Labutti K."/>
            <person name="Pangilinan J."/>
            <person name="Ruiz-Duenas F.J."/>
            <person name="Barrasa J.M."/>
            <person name="Sanchez-Garcia M."/>
            <person name="Camarero S."/>
            <person name="Miyauchi S."/>
            <person name="Serrano A."/>
            <person name="Linde D."/>
            <person name="Babiker R."/>
            <person name="Drula E."/>
            <person name="Ayuso-Fernandez I."/>
            <person name="Pacheco R."/>
            <person name="Padilla G."/>
            <person name="Ferreira P."/>
            <person name="Barriuso J."/>
            <person name="Kellner H."/>
            <person name="Castanera R."/>
            <person name="Alfaro M."/>
            <person name="Ramirez L."/>
            <person name="Pisabarro A.G."/>
            <person name="Kuo A."/>
            <person name="Tritt A."/>
            <person name="Lipzen A."/>
            <person name="He G."/>
            <person name="Yan M."/>
            <person name="Ng V."/>
            <person name="Cullen D."/>
            <person name="Martin F."/>
            <person name="Rosso M.-N."/>
            <person name="Henrissat B."/>
            <person name="Hibbett D."/>
            <person name="Martinez A.T."/>
            <person name="Grigoriev I.V."/>
        </authorList>
    </citation>
    <scope>NUCLEOTIDE SEQUENCE</scope>
    <source>
        <strain evidence="1">ATCC 90797</strain>
    </source>
</reference>
<organism evidence="1 2">
    <name type="scientific">Pleurotus eryngii</name>
    <name type="common">Boletus of the steppes</name>
    <dbReference type="NCBI Taxonomy" id="5323"/>
    <lineage>
        <taxon>Eukaryota</taxon>
        <taxon>Fungi</taxon>
        <taxon>Dikarya</taxon>
        <taxon>Basidiomycota</taxon>
        <taxon>Agaricomycotina</taxon>
        <taxon>Agaricomycetes</taxon>
        <taxon>Agaricomycetidae</taxon>
        <taxon>Agaricales</taxon>
        <taxon>Pleurotineae</taxon>
        <taxon>Pleurotaceae</taxon>
        <taxon>Pleurotus</taxon>
    </lineage>
</organism>
<keyword evidence="2" id="KW-1185">Reference proteome</keyword>
<name>A0A9P5ZUK8_PLEER</name>